<proteinExistence type="predicted"/>
<sequence>MKYVLIGNSAAAVACVEGIRQRDREGDITMVTNEPYHTYSRPLISYLLAGKTDRERMKYRPDDFYEKNRCELIAGVSADHLEPKRKTVVLSDGRELPYDRLLVAAGSLLVAAGSSPAVPPIKGLEAVENMTTFLSLDDALRLEEMLTPFSRVLILGAGLIGLKCAEGVAGKAKSITVVDMADHILPSILDQEASAPVQRRLEEHGIEFVLSDAAQELHPDRAVLKSGRGIRFDILVMAVGVRPNVRLVQNAGGAVKRGIVTDSRGQTSIPDVYAAGDCTESRDITTGEEKVLALLPNAYLQGECAGINMAGGNQSYDKAIPMNSIGFFGLHLMTAGSCGGEAYLEKNGGNYKKLFVRENRLAGYILIGDVARAGIYTSLIREQTPLSALDFELIRQKPQLMAFSRTKRNEMLGGNVG</sequence>
<evidence type="ECO:0000256" key="1">
    <source>
        <dbReference type="ARBA" id="ARBA00001974"/>
    </source>
</evidence>
<dbReference type="Gene3D" id="3.50.50.60">
    <property type="entry name" value="FAD/NAD(P)-binding domain"/>
    <property type="match status" value="2"/>
</dbReference>
<dbReference type="Pfam" id="PF18267">
    <property type="entry name" value="Rubredoxin_C"/>
    <property type="match status" value="1"/>
</dbReference>
<protein>
    <submittedName>
        <fullName evidence="6">Pyridine nucleotide-disulfide oxidoreductase</fullName>
    </submittedName>
</protein>
<dbReference type="InterPro" id="IPR050260">
    <property type="entry name" value="FAD-bd_OxRdtase"/>
</dbReference>
<dbReference type="AlphaFoldDB" id="R6N6I4"/>
<dbReference type="SUPFAM" id="SSF51905">
    <property type="entry name" value="FAD/NAD(P)-binding domain"/>
    <property type="match status" value="2"/>
</dbReference>
<feature type="domain" description="NADH-rubredoxin oxidoreductase C-terminal" evidence="5">
    <location>
        <begin position="321"/>
        <end position="384"/>
    </location>
</feature>
<dbReference type="InterPro" id="IPR036188">
    <property type="entry name" value="FAD/NAD-bd_sf"/>
</dbReference>
<dbReference type="EMBL" id="CBEP010000032">
    <property type="protein sequence ID" value="CDC03994.1"/>
    <property type="molecule type" value="Genomic_DNA"/>
</dbReference>
<dbReference type="InterPro" id="IPR016156">
    <property type="entry name" value="FAD/NAD-linked_Rdtase_dimer_sf"/>
</dbReference>
<feature type="domain" description="FAD/NAD(P)-binding" evidence="4">
    <location>
        <begin position="1"/>
        <end position="302"/>
    </location>
</feature>
<evidence type="ECO:0000313" key="6">
    <source>
        <dbReference type="EMBL" id="CDC03994.1"/>
    </source>
</evidence>
<name>R6N6I4_9FIRM</name>
<dbReference type="PRINTS" id="PR00411">
    <property type="entry name" value="PNDRDTASEI"/>
</dbReference>
<organism evidence="6 7">
    <name type="scientific">[Clostridium] leptum CAG:27</name>
    <dbReference type="NCBI Taxonomy" id="1263068"/>
    <lineage>
        <taxon>Bacteria</taxon>
        <taxon>Bacillati</taxon>
        <taxon>Bacillota</taxon>
        <taxon>Clostridia</taxon>
        <taxon>Eubacteriales</taxon>
        <taxon>Oscillospiraceae</taxon>
        <taxon>Oscillospiraceae incertae sedis</taxon>
    </lineage>
</organism>
<evidence type="ECO:0000259" key="5">
    <source>
        <dbReference type="Pfam" id="PF18267"/>
    </source>
</evidence>
<evidence type="ECO:0000256" key="2">
    <source>
        <dbReference type="ARBA" id="ARBA00022630"/>
    </source>
</evidence>
<accession>R6N6I4</accession>
<dbReference type="PANTHER" id="PTHR43429:SF3">
    <property type="entry name" value="NITRITE REDUCTASE [NAD(P)H]"/>
    <property type="match status" value="1"/>
</dbReference>
<dbReference type="PANTHER" id="PTHR43429">
    <property type="entry name" value="PYRIDINE NUCLEOTIDE-DISULFIDE OXIDOREDUCTASE DOMAIN-CONTAINING"/>
    <property type="match status" value="1"/>
</dbReference>
<dbReference type="Gene3D" id="3.30.390.30">
    <property type="match status" value="1"/>
</dbReference>
<dbReference type="Proteomes" id="UP000018168">
    <property type="component" value="Unassembled WGS sequence"/>
</dbReference>
<evidence type="ECO:0000259" key="4">
    <source>
        <dbReference type="Pfam" id="PF07992"/>
    </source>
</evidence>
<dbReference type="PROSITE" id="PS51257">
    <property type="entry name" value="PROKAR_LIPOPROTEIN"/>
    <property type="match status" value="1"/>
</dbReference>
<dbReference type="InterPro" id="IPR041575">
    <property type="entry name" value="Rubredoxin_C"/>
</dbReference>
<evidence type="ECO:0000256" key="3">
    <source>
        <dbReference type="ARBA" id="ARBA00022827"/>
    </source>
</evidence>
<dbReference type="PRINTS" id="PR00368">
    <property type="entry name" value="FADPNR"/>
</dbReference>
<evidence type="ECO:0000313" key="7">
    <source>
        <dbReference type="Proteomes" id="UP000018168"/>
    </source>
</evidence>
<dbReference type="InterPro" id="IPR023753">
    <property type="entry name" value="FAD/NAD-binding_dom"/>
</dbReference>
<gene>
    <name evidence="6" type="ORF">BN578_01990</name>
</gene>
<dbReference type="GO" id="GO:0016491">
    <property type="term" value="F:oxidoreductase activity"/>
    <property type="evidence" value="ECO:0007669"/>
    <property type="project" value="InterPro"/>
</dbReference>
<comment type="caution">
    <text evidence="6">The sequence shown here is derived from an EMBL/GenBank/DDBJ whole genome shotgun (WGS) entry which is preliminary data.</text>
</comment>
<dbReference type="Pfam" id="PF07992">
    <property type="entry name" value="Pyr_redox_2"/>
    <property type="match status" value="1"/>
</dbReference>
<comment type="cofactor">
    <cofactor evidence="1">
        <name>FAD</name>
        <dbReference type="ChEBI" id="CHEBI:57692"/>
    </cofactor>
</comment>
<keyword evidence="2" id="KW-0285">Flavoprotein</keyword>
<keyword evidence="3" id="KW-0274">FAD</keyword>
<reference evidence="6" key="1">
    <citation type="submission" date="2012-11" db="EMBL/GenBank/DDBJ databases">
        <title>Dependencies among metagenomic species, viruses, plasmids and units of genetic variation.</title>
        <authorList>
            <person name="Nielsen H.B."/>
            <person name="Almeida M."/>
            <person name="Juncker A.S."/>
            <person name="Rasmussen S."/>
            <person name="Li J."/>
            <person name="Sunagawa S."/>
            <person name="Plichta D."/>
            <person name="Gautier L."/>
            <person name="Le Chatelier E."/>
            <person name="Peletier E."/>
            <person name="Bonde I."/>
            <person name="Nielsen T."/>
            <person name="Manichanh C."/>
            <person name="Arumugam M."/>
            <person name="Batto J."/>
            <person name="Santos M.B.Q.D."/>
            <person name="Blom N."/>
            <person name="Borruel N."/>
            <person name="Burgdorf K.S."/>
            <person name="Boumezbeur F."/>
            <person name="Casellas F."/>
            <person name="Dore J."/>
            <person name="Guarner F."/>
            <person name="Hansen T."/>
            <person name="Hildebrand F."/>
            <person name="Kaas R.S."/>
            <person name="Kennedy S."/>
            <person name="Kristiansen K."/>
            <person name="Kultima J.R."/>
            <person name="Leonard P."/>
            <person name="Levenez F."/>
            <person name="Lund O."/>
            <person name="Moumen B."/>
            <person name="Le Paslier D."/>
            <person name="Pons N."/>
            <person name="Pedersen O."/>
            <person name="Prifti E."/>
            <person name="Qin J."/>
            <person name="Raes J."/>
            <person name="Tap J."/>
            <person name="Tims S."/>
            <person name="Ussery D.W."/>
            <person name="Yamada T."/>
            <person name="MetaHit consortium"/>
            <person name="Renault P."/>
            <person name="Sicheritz-Ponten T."/>
            <person name="Bork P."/>
            <person name="Wang J."/>
            <person name="Brunak S."/>
            <person name="Ehrlich S.D."/>
        </authorList>
    </citation>
    <scope>NUCLEOTIDE SEQUENCE [LARGE SCALE GENOMIC DNA]</scope>
</reference>